<feature type="transmembrane region" description="Helical" evidence="1">
    <location>
        <begin position="7"/>
        <end position="25"/>
    </location>
</feature>
<dbReference type="Pfam" id="PF03729">
    <property type="entry name" value="DUF308"/>
    <property type="match status" value="2"/>
</dbReference>
<comment type="caution">
    <text evidence="2">The sequence shown here is derived from an EMBL/GenBank/DDBJ whole genome shotgun (WGS) entry which is preliminary data.</text>
</comment>
<feature type="transmembrane region" description="Helical" evidence="1">
    <location>
        <begin position="66"/>
        <end position="86"/>
    </location>
</feature>
<dbReference type="eggNOG" id="COG3247">
    <property type="taxonomic scope" value="Bacteria"/>
</dbReference>
<protein>
    <recommendedName>
        <fullName evidence="4">HdeD family acid-resistance protein</fullName>
    </recommendedName>
</protein>
<dbReference type="PATRIC" id="fig|1449336.4.peg.1085"/>
<feature type="transmembrane region" description="Helical" evidence="1">
    <location>
        <begin position="31"/>
        <end position="54"/>
    </location>
</feature>
<organism evidence="2 3">
    <name type="scientific">Carnobacterium divergens DSM 20623</name>
    <dbReference type="NCBI Taxonomy" id="1449336"/>
    <lineage>
        <taxon>Bacteria</taxon>
        <taxon>Bacillati</taxon>
        <taxon>Bacillota</taxon>
        <taxon>Bacilli</taxon>
        <taxon>Lactobacillales</taxon>
        <taxon>Carnobacteriaceae</taxon>
        <taxon>Carnobacterium</taxon>
    </lineage>
</organism>
<keyword evidence="1" id="KW-0812">Transmembrane</keyword>
<dbReference type="InterPro" id="IPR052712">
    <property type="entry name" value="Acid_resist_chaperone_HdeD"/>
</dbReference>
<evidence type="ECO:0000313" key="3">
    <source>
        <dbReference type="Proteomes" id="UP000051658"/>
    </source>
</evidence>
<keyword evidence="1" id="KW-0472">Membrane</keyword>
<dbReference type="RefSeq" id="WP_034568467.1">
    <property type="nucleotide sequence ID" value="NZ_JQBS01000001.1"/>
</dbReference>
<dbReference type="GeneID" id="89589567"/>
<dbReference type="PANTHER" id="PTHR34989">
    <property type="entry name" value="PROTEIN HDED"/>
    <property type="match status" value="1"/>
</dbReference>
<evidence type="ECO:0000256" key="1">
    <source>
        <dbReference type="SAM" id="Phobius"/>
    </source>
</evidence>
<keyword evidence="1" id="KW-1133">Transmembrane helix</keyword>
<sequence>MKNFFKTLLLLSGILMIVLGFWFIFNPSGSLKTAIILIGLLLAANGVIEIFSYIQERRVWNISNWVLFDGIASLVAGGFILFDTAIAQKTLVLLFAIWVLFSGIMRLMTAVAMKNFPGWTWILTLGVIAVIVAIISFFSPILIGIGIGLILGAFFIIQGFSCIMVYLAIKNYR</sequence>
<feature type="transmembrane region" description="Helical" evidence="1">
    <location>
        <begin position="119"/>
        <end position="139"/>
    </location>
</feature>
<dbReference type="InterPro" id="IPR005325">
    <property type="entry name" value="DUF308_memb"/>
</dbReference>
<reference evidence="2 3" key="1">
    <citation type="journal article" date="2015" name="Genome Announc.">
        <title>Expanding the biotechnology potential of lactobacilli through comparative genomics of 213 strains and associated genera.</title>
        <authorList>
            <person name="Sun Z."/>
            <person name="Harris H.M."/>
            <person name="McCann A."/>
            <person name="Guo C."/>
            <person name="Argimon S."/>
            <person name="Zhang W."/>
            <person name="Yang X."/>
            <person name="Jeffery I.B."/>
            <person name="Cooney J.C."/>
            <person name="Kagawa T.F."/>
            <person name="Liu W."/>
            <person name="Song Y."/>
            <person name="Salvetti E."/>
            <person name="Wrobel A."/>
            <person name="Rasinkangas P."/>
            <person name="Parkhill J."/>
            <person name="Rea M.C."/>
            <person name="O'Sullivan O."/>
            <person name="Ritari J."/>
            <person name="Douillard F.P."/>
            <person name="Paul Ross R."/>
            <person name="Yang R."/>
            <person name="Briner A.E."/>
            <person name="Felis G.E."/>
            <person name="de Vos W.M."/>
            <person name="Barrangou R."/>
            <person name="Klaenhammer T.R."/>
            <person name="Caufield P.W."/>
            <person name="Cui Y."/>
            <person name="Zhang H."/>
            <person name="O'Toole P.W."/>
        </authorList>
    </citation>
    <scope>NUCLEOTIDE SEQUENCE [LARGE SCALE GENOMIC DNA]</scope>
    <source>
        <strain evidence="2 3">DSM 20623</strain>
    </source>
</reference>
<name>A0A0R2I8U9_CARDV</name>
<evidence type="ECO:0008006" key="4">
    <source>
        <dbReference type="Google" id="ProtNLM"/>
    </source>
</evidence>
<dbReference type="GO" id="GO:0005886">
    <property type="term" value="C:plasma membrane"/>
    <property type="evidence" value="ECO:0007669"/>
    <property type="project" value="TreeGrafter"/>
</dbReference>
<gene>
    <name evidence="2" type="ORF">IV74_GL001060</name>
</gene>
<feature type="transmembrane region" description="Helical" evidence="1">
    <location>
        <begin position="145"/>
        <end position="169"/>
    </location>
</feature>
<accession>A0A0R2I8U9</accession>
<evidence type="ECO:0000313" key="2">
    <source>
        <dbReference type="EMBL" id="KRN57805.1"/>
    </source>
</evidence>
<proteinExistence type="predicted"/>
<keyword evidence="3" id="KW-1185">Reference proteome</keyword>
<dbReference type="Proteomes" id="UP000051658">
    <property type="component" value="Unassembled WGS sequence"/>
</dbReference>
<dbReference type="EMBL" id="JQBS01000001">
    <property type="protein sequence ID" value="KRN57805.1"/>
    <property type="molecule type" value="Genomic_DNA"/>
</dbReference>
<dbReference type="PANTHER" id="PTHR34989:SF1">
    <property type="entry name" value="PROTEIN HDED"/>
    <property type="match status" value="1"/>
</dbReference>
<feature type="transmembrane region" description="Helical" evidence="1">
    <location>
        <begin position="92"/>
        <end position="112"/>
    </location>
</feature>
<dbReference type="AlphaFoldDB" id="A0A0R2I8U9"/>